<dbReference type="AlphaFoldDB" id="A0A9D1PCT3"/>
<dbReference type="Pfam" id="PF04816">
    <property type="entry name" value="TrmK"/>
    <property type="match status" value="1"/>
</dbReference>
<reference evidence="1" key="2">
    <citation type="submission" date="2021-04" db="EMBL/GenBank/DDBJ databases">
        <authorList>
            <person name="Gilroy R."/>
        </authorList>
    </citation>
    <scope>NUCLEOTIDE SEQUENCE</scope>
    <source>
        <strain evidence="1">CHK195-9823</strain>
    </source>
</reference>
<dbReference type="Proteomes" id="UP000886814">
    <property type="component" value="Unassembled WGS sequence"/>
</dbReference>
<evidence type="ECO:0000313" key="2">
    <source>
        <dbReference type="Proteomes" id="UP000886814"/>
    </source>
</evidence>
<reference evidence="1" key="1">
    <citation type="journal article" date="2021" name="PeerJ">
        <title>Extensive microbial diversity within the chicken gut microbiome revealed by metagenomics and culture.</title>
        <authorList>
            <person name="Gilroy R."/>
            <person name="Ravi A."/>
            <person name="Getino M."/>
            <person name="Pursley I."/>
            <person name="Horton D.L."/>
            <person name="Alikhan N.F."/>
            <person name="Baker D."/>
            <person name="Gharbi K."/>
            <person name="Hall N."/>
            <person name="Watson M."/>
            <person name="Adriaenssens E.M."/>
            <person name="Foster-Nyarko E."/>
            <person name="Jarju S."/>
            <person name="Secka A."/>
            <person name="Antonio M."/>
            <person name="Oren A."/>
            <person name="Chaudhuri R.R."/>
            <person name="La Ragione R."/>
            <person name="Hildebrand F."/>
            <person name="Pallen M.J."/>
        </authorList>
    </citation>
    <scope>NUCLEOTIDE SEQUENCE</scope>
    <source>
        <strain evidence="1">CHK195-9823</strain>
    </source>
</reference>
<evidence type="ECO:0000313" key="1">
    <source>
        <dbReference type="EMBL" id="HIV38406.1"/>
    </source>
</evidence>
<gene>
    <name evidence="1" type="ORF">H9747_05310</name>
</gene>
<sequence>MREIQISRRLSAVAALVSPGQVLADVGCDHGYIPIYLIQKGQIPRAIAMDINQGPLLRAREHIREWGLEDYIETRLSDGVEALKPGEAQCLVIAGMGGPLMEKILTQGENVVKDMKELILQPQSEIGHFRRFLAENGYAVIKEDMVEEEGKYYPMMKAVQGQMKYTKKAEYLYGKELLETRHPVLKEFLEKEDRETKELLEKLSRVDTPSAKKRSKELAAEIKDREEALAYYEV</sequence>
<dbReference type="InterPro" id="IPR029063">
    <property type="entry name" value="SAM-dependent_MTases_sf"/>
</dbReference>
<dbReference type="PANTHER" id="PTHR38451">
    <property type="entry name" value="TRNA (ADENINE(22)-N(1))-METHYLTRANSFERASE"/>
    <property type="match status" value="1"/>
</dbReference>
<comment type="caution">
    <text evidence="1">The sequence shown here is derived from an EMBL/GenBank/DDBJ whole genome shotgun (WGS) entry which is preliminary data.</text>
</comment>
<dbReference type="PIRSF" id="PIRSF018637">
    <property type="entry name" value="TrmK"/>
    <property type="match status" value="1"/>
</dbReference>
<name>A0A9D1PCT3_9FIRM</name>
<dbReference type="Gene3D" id="3.40.50.150">
    <property type="entry name" value="Vaccinia Virus protein VP39"/>
    <property type="match status" value="1"/>
</dbReference>
<dbReference type="PANTHER" id="PTHR38451:SF1">
    <property type="entry name" value="TRNA (ADENINE(22)-N(1))-METHYLTRANSFERASE"/>
    <property type="match status" value="1"/>
</dbReference>
<accession>A0A9D1PCT3</accession>
<dbReference type="GO" id="GO:0032259">
    <property type="term" value="P:methylation"/>
    <property type="evidence" value="ECO:0007669"/>
    <property type="project" value="UniProtKB-KW"/>
</dbReference>
<keyword evidence="1" id="KW-0808">Transferase</keyword>
<dbReference type="InterPro" id="IPR006901">
    <property type="entry name" value="TrmK"/>
</dbReference>
<dbReference type="EMBL" id="DXIQ01000031">
    <property type="protein sequence ID" value="HIV38406.1"/>
    <property type="molecule type" value="Genomic_DNA"/>
</dbReference>
<organism evidence="1 2">
    <name type="scientific">Candidatus Blautia stercorigallinarum</name>
    <dbReference type="NCBI Taxonomy" id="2838501"/>
    <lineage>
        <taxon>Bacteria</taxon>
        <taxon>Bacillati</taxon>
        <taxon>Bacillota</taxon>
        <taxon>Clostridia</taxon>
        <taxon>Lachnospirales</taxon>
        <taxon>Lachnospiraceae</taxon>
        <taxon>Blautia</taxon>
    </lineage>
</organism>
<protein>
    <submittedName>
        <fullName evidence="1">Class I SAM-dependent methyltransferase</fullName>
    </submittedName>
</protein>
<dbReference type="SUPFAM" id="SSF53335">
    <property type="entry name" value="S-adenosyl-L-methionine-dependent methyltransferases"/>
    <property type="match status" value="1"/>
</dbReference>
<proteinExistence type="predicted"/>
<dbReference type="GO" id="GO:0160105">
    <property type="term" value="F:tRNA (adenine(22)-N1)-methyltransferase activity"/>
    <property type="evidence" value="ECO:0007669"/>
    <property type="project" value="InterPro"/>
</dbReference>
<keyword evidence="1" id="KW-0489">Methyltransferase</keyword>